<keyword evidence="2" id="KW-1133">Transmembrane helix</keyword>
<feature type="region of interest" description="Disordered" evidence="1">
    <location>
        <begin position="89"/>
        <end position="109"/>
    </location>
</feature>
<keyword evidence="2" id="KW-0812">Transmembrane</keyword>
<accession>A0ABP3E0Z1</accession>
<name>A0ABP3E0Z1_9ACTN</name>
<dbReference type="EMBL" id="BAAAGX010000015">
    <property type="protein sequence ID" value="GAA0249350.1"/>
    <property type="molecule type" value="Genomic_DNA"/>
</dbReference>
<proteinExistence type="predicted"/>
<evidence type="ECO:0000256" key="1">
    <source>
        <dbReference type="SAM" id="MobiDB-lite"/>
    </source>
</evidence>
<feature type="transmembrane region" description="Helical" evidence="2">
    <location>
        <begin position="57"/>
        <end position="79"/>
    </location>
</feature>
<organism evidence="3 4">
    <name type="scientific">Cryptosporangium japonicum</name>
    <dbReference type="NCBI Taxonomy" id="80872"/>
    <lineage>
        <taxon>Bacteria</taxon>
        <taxon>Bacillati</taxon>
        <taxon>Actinomycetota</taxon>
        <taxon>Actinomycetes</taxon>
        <taxon>Cryptosporangiales</taxon>
        <taxon>Cryptosporangiaceae</taxon>
        <taxon>Cryptosporangium</taxon>
    </lineage>
</organism>
<evidence type="ECO:0000313" key="3">
    <source>
        <dbReference type="EMBL" id="GAA0249350.1"/>
    </source>
</evidence>
<comment type="caution">
    <text evidence="3">The sequence shown here is derived from an EMBL/GenBank/DDBJ whole genome shotgun (WGS) entry which is preliminary data.</text>
</comment>
<protein>
    <submittedName>
        <fullName evidence="3">Uncharacterized protein</fullName>
    </submittedName>
</protein>
<keyword evidence="4" id="KW-1185">Reference proteome</keyword>
<evidence type="ECO:0000313" key="4">
    <source>
        <dbReference type="Proteomes" id="UP001500967"/>
    </source>
</evidence>
<dbReference type="Proteomes" id="UP001500967">
    <property type="component" value="Unassembled WGS sequence"/>
</dbReference>
<feature type="transmembrane region" description="Helical" evidence="2">
    <location>
        <begin position="12"/>
        <end position="37"/>
    </location>
</feature>
<evidence type="ECO:0000256" key="2">
    <source>
        <dbReference type="SAM" id="Phobius"/>
    </source>
</evidence>
<sequence>MGQLIRYTLRALPRSAAVGVGLVAGAWLFGFCVELIVDFVLDRVETYEVPRPDVSTFFLLLGAVVGPVTAGVLLVRAVAAESRAARPREVRPGRVGGPGPIRPAPEPPATVDDVPVTGLVADALHDAAGQLAPGADLTTGRVLVALVRLDYRLDWQRIWLVTGAPEQTGLASADDSPPASAVRPDRTTWREVRLSPELTEAFEVAGAVRRRYGYPTVDTAIFTLGLLAFRNAGATRALLSLGQVDHGRLLGHVQDDLLRTRLRGLRAIIPAAPN</sequence>
<gene>
    <name evidence="3" type="ORF">GCM10009539_38230</name>
</gene>
<keyword evidence="2" id="KW-0472">Membrane</keyword>
<reference evidence="4" key="1">
    <citation type="journal article" date="2019" name="Int. J. Syst. Evol. Microbiol.">
        <title>The Global Catalogue of Microorganisms (GCM) 10K type strain sequencing project: providing services to taxonomists for standard genome sequencing and annotation.</title>
        <authorList>
            <consortium name="The Broad Institute Genomics Platform"/>
            <consortium name="The Broad Institute Genome Sequencing Center for Infectious Disease"/>
            <person name="Wu L."/>
            <person name="Ma J."/>
        </authorList>
    </citation>
    <scope>NUCLEOTIDE SEQUENCE [LARGE SCALE GENOMIC DNA]</scope>
    <source>
        <strain evidence="4">JCM 10425</strain>
    </source>
</reference>